<keyword evidence="1" id="KW-1185">Reference proteome</keyword>
<sequence>MVHRERYRRYKGLGRSEKAEILLSALSDGTYQLAADLALPKQLTQVPYEDILVILDKHFTPKKCGFGERYKFYAATQEADETYPQWAARLRDLTTHCGFLNVEEALRDRFVMGMQPGSEKDKLFARDLEELTLAKAVELAESVRSARQGAAASSSRASTQGPAASEPVFKTATDKYARSETSRSGLKKEVCQVCGYKNHKTDQCRFANHKCKKCNATGHLRRMCKKINFVGTGESSESDDDGRINKICSYKGEPMTLVISIRTANLKFELDTGSAVTAISELTYNKYFKSMPVSLECARLFTYTGRAIHCLGILKLPFTYLNQTHDINVHVIREGGPPIVGRDFISLFKLQMSHINFTQSVNVVDQLKSQYPGVFSDDLGMFTKYRVKLEIKDNAKPVFLRLVLLRLR</sequence>
<dbReference type="KEGG" id="tnl:113498989"/>
<gene>
    <name evidence="2" type="primary">LOC113498989</name>
</gene>
<dbReference type="GeneID" id="113498989"/>
<dbReference type="Gene3D" id="4.10.60.10">
    <property type="entry name" value="Zinc finger, CCHC-type"/>
    <property type="match status" value="1"/>
</dbReference>
<name>A0A7E5W3K3_TRINI</name>
<reference evidence="2" key="1">
    <citation type="submission" date="2025-08" db="UniProtKB">
        <authorList>
            <consortium name="RefSeq"/>
        </authorList>
    </citation>
    <scope>IDENTIFICATION</scope>
</reference>
<dbReference type="RefSeq" id="XP_026735087.1">
    <property type="nucleotide sequence ID" value="XM_026879286.1"/>
</dbReference>
<dbReference type="InterPro" id="IPR050951">
    <property type="entry name" value="Retrovirus_Pol_polyprotein"/>
</dbReference>
<dbReference type="AlphaFoldDB" id="A0A7E5W3K3"/>
<dbReference type="Proteomes" id="UP000322000">
    <property type="component" value="Chromosome 11"/>
</dbReference>
<dbReference type="PANTHER" id="PTHR37984:SF9">
    <property type="entry name" value="INTEGRASE CATALYTIC DOMAIN-CONTAINING PROTEIN"/>
    <property type="match status" value="1"/>
</dbReference>
<proteinExistence type="predicted"/>
<dbReference type="InParanoid" id="A0A7E5W3K3"/>
<accession>A0A7E5W3K3</accession>
<evidence type="ECO:0000313" key="1">
    <source>
        <dbReference type="Proteomes" id="UP000322000"/>
    </source>
</evidence>
<dbReference type="InterPro" id="IPR021109">
    <property type="entry name" value="Peptidase_aspartic_dom_sf"/>
</dbReference>
<dbReference type="OrthoDB" id="6772952at2759"/>
<organism evidence="1 2">
    <name type="scientific">Trichoplusia ni</name>
    <name type="common">Cabbage looper</name>
    <dbReference type="NCBI Taxonomy" id="7111"/>
    <lineage>
        <taxon>Eukaryota</taxon>
        <taxon>Metazoa</taxon>
        <taxon>Ecdysozoa</taxon>
        <taxon>Arthropoda</taxon>
        <taxon>Hexapoda</taxon>
        <taxon>Insecta</taxon>
        <taxon>Pterygota</taxon>
        <taxon>Neoptera</taxon>
        <taxon>Endopterygota</taxon>
        <taxon>Lepidoptera</taxon>
        <taxon>Glossata</taxon>
        <taxon>Ditrysia</taxon>
        <taxon>Noctuoidea</taxon>
        <taxon>Noctuidae</taxon>
        <taxon>Plusiinae</taxon>
        <taxon>Trichoplusia</taxon>
    </lineage>
</organism>
<evidence type="ECO:0000313" key="2">
    <source>
        <dbReference type="RefSeq" id="XP_026735087.1"/>
    </source>
</evidence>
<dbReference type="PANTHER" id="PTHR37984">
    <property type="entry name" value="PROTEIN CBG26694"/>
    <property type="match status" value="1"/>
</dbReference>
<dbReference type="SUPFAM" id="SSF50630">
    <property type="entry name" value="Acid proteases"/>
    <property type="match status" value="1"/>
</dbReference>
<protein>
    <submittedName>
        <fullName evidence="2">Uncharacterized protein K02A2.6-like</fullName>
    </submittedName>
</protein>